<evidence type="ECO:0000313" key="3">
    <source>
        <dbReference type="Proteomes" id="UP001500618"/>
    </source>
</evidence>
<gene>
    <name evidence="2" type="ORF">GCM10009765_39800</name>
</gene>
<dbReference type="InterPro" id="IPR017439">
    <property type="entry name" value="Amidohydrolase"/>
</dbReference>
<reference evidence="2 3" key="1">
    <citation type="journal article" date="2019" name="Int. J. Syst. Evol. Microbiol.">
        <title>The Global Catalogue of Microorganisms (GCM) 10K type strain sequencing project: providing services to taxonomists for standard genome sequencing and annotation.</title>
        <authorList>
            <consortium name="The Broad Institute Genomics Platform"/>
            <consortium name="The Broad Institute Genome Sequencing Center for Infectious Disease"/>
            <person name="Wu L."/>
            <person name="Ma J."/>
        </authorList>
    </citation>
    <scope>NUCLEOTIDE SEQUENCE [LARGE SCALE GENOMIC DNA]</scope>
    <source>
        <strain evidence="2 3">JCM 14718</strain>
    </source>
</reference>
<keyword evidence="3" id="KW-1185">Reference proteome</keyword>
<dbReference type="PIRSF" id="PIRSF005962">
    <property type="entry name" value="Pept_M20D_amidohydro"/>
    <property type="match status" value="1"/>
</dbReference>
<comment type="caution">
    <text evidence="2">The sequence shown here is derived from an EMBL/GenBank/DDBJ whole genome shotgun (WGS) entry which is preliminary data.</text>
</comment>
<dbReference type="NCBIfam" id="TIGR01891">
    <property type="entry name" value="amidohydrolases"/>
    <property type="match status" value="1"/>
</dbReference>
<evidence type="ECO:0000259" key="1">
    <source>
        <dbReference type="Pfam" id="PF07687"/>
    </source>
</evidence>
<evidence type="ECO:0000313" key="2">
    <source>
        <dbReference type="EMBL" id="GAA1686371.1"/>
    </source>
</evidence>
<dbReference type="SUPFAM" id="SSF53187">
    <property type="entry name" value="Zn-dependent exopeptidases"/>
    <property type="match status" value="1"/>
</dbReference>
<dbReference type="InterPro" id="IPR011650">
    <property type="entry name" value="Peptidase_M20_dimer"/>
</dbReference>
<proteinExistence type="predicted"/>
<dbReference type="Pfam" id="PF01546">
    <property type="entry name" value="Peptidase_M20"/>
    <property type="match status" value="1"/>
</dbReference>
<dbReference type="InterPro" id="IPR036264">
    <property type="entry name" value="Bact_exopeptidase_dim_dom"/>
</dbReference>
<dbReference type="SUPFAM" id="SSF55031">
    <property type="entry name" value="Bacterial exopeptidase dimerisation domain"/>
    <property type="match status" value="1"/>
</dbReference>
<dbReference type="Gene3D" id="3.40.630.10">
    <property type="entry name" value="Zn peptidases"/>
    <property type="match status" value="1"/>
</dbReference>
<organism evidence="2 3">
    <name type="scientific">Fodinicola feengrottensis</name>
    <dbReference type="NCBI Taxonomy" id="435914"/>
    <lineage>
        <taxon>Bacteria</taxon>
        <taxon>Bacillati</taxon>
        <taxon>Actinomycetota</taxon>
        <taxon>Actinomycetes</taxon>
        <taxon>Mycobacteriales</taxon>
        <taxon>Fodinicola</taxon>
    </lineage>
</organism>
<dbReference type="Pfam" id="PF07687">
    <property type="entry name" value="M20_dimer"/>
    <property type="match status" value="1"/>
</dbReference>
<dbReference type="EMBL" id="BAAANY010000014">
    <property type="protein sequence ID" value="GAA1686371.1"/>
    <property type="molecule type" value="Genomic_DNA"/>
</dbReference>
<dbReference type="PANTHER" id="PTHR11014:SF63">
    <property type="entry name" value="METALLOPEPTIDASE, PUTATIVE (AFU_ORTHOLOGUE AFUA_6G09600)-RELATED"/>
    <property type="match status" value="1"/>
</dbReference>
<dbReference type="Gene3D" id="3.30.70.360">
    <property type="match status" value="1"/>
</dbReference>
<dbReference type="InterPro" id="IPR002933">
    <property type="entry name" value="Peptidase_M20"/>
</dbReference>
<protein>
    <submittedName>
        <fullName evidence="2">Amidohydrolase</fullName>
    </submittedName>
</protein>
<accession>A0ABN2HDZ1</accession>
<dbReference type="PANTHER" id="PTHR11014">
    <property type="entry name" value="PEPTIDASE M20 FAMILY MEMBER"/>
    <property type="match status" value="1"/>
</dbReference>
<dbReference type="Proteomes" id="UP001500618">
    <property type="component" value="Unassembled WGS sequence"/>
</dbReference>
<sequence>MTSDLGNELRTQLDRWLVSHGAELVALRRDLHAHPELSKHEQGTTAKIAALLEAAGLKPRLLPTGNGIICDIPGDPAGPVVALRADMDALPIQDAKDVPYKSTVDGVCHACGHDVHTTVALGAGLALAEMGGLRGTVRLVFQPAEEVFDGGAPDMIDAGALDGVSRIFAVHCDPRIAAGLVGIRVGPLTASADSIRVTLAGPGGHTARPYLTADVVEAIGRVVTEVPALLGRRTDPRSGVSLVFGAIHAGQAANTIPQAAYALGTVRILDHDAWSSAPTLISQLVHEVVAPTRATADITYTRGVPPVVNEPGATGILAEAARAGLGADAVVGTPQSMGGEDFSWYLEHVPGSMARLGVGRPGEQLDLHQGTFDVDERAIATGVRLLAHTAVAALAG</sequence>
<name>A0ABN2HDZ1_9ACTN</name>
<feature type="domain" description="Peptidase M20 dimerisation" evidence="1">
    <location>
        <begin position="194"/>
        <end position="284"/>
    </location>
</feature>